<dbReference type="InterPro" id="IPR023393">
    <property type="entry name" value="START-like_dom_sf"/>
</dbReference>
<evidence type="ECO:0000313" key="4">
    <source>
        <dbReference type="Proteomes" id="UP000283644"/>
    </source>
</evidence>
<sequence>MSDLTHTITVNATPQEAYEAIIDVRSWWGATNIVGRTDQPGADWFYLVPDIHYSKQHTAELVPGERVVWEFTDGYLDFIAEKGEWIGTTGRFDIASNGGQTQVTFTHEGLASGDECFDVCHDAWRHYITESLRQRIETGHGTMRTREEDQAALRQHAESQQLR</sequence>
<dbReference type="AlphaFoldDB" id="A0A417XX68"/>
<keyword evidence="4" id="KW-1185">Reference proteome</keyword>
<evidence type="ECO:0000259" key="2">
    <source>
        <dbReference type="Pfam" id="PF08327"/>
    </source>
</evidence>
<feature type="domain" description="Activator of Hsp90 ATPase homologue 1/2-like C-terminal" evidence="2">
    <location>
        <begin position="12"/>
        <end position="135"/>
    </location>
</feature>
<evidence type="ECO:0000256" key="1">
    <source>
        <dbReference type="ARBA" id="ARBA00006817"/>
    </source>
</evidence>
<dbReference type="EMBL" id="QXGH01000029">
    <property type="protein sequence ID" value="RHW24747.1"/>
    <property type="molecule type" value="Genomic_DNA"/>
</dbReference>
<dbReference type="Pfam" id="PF08327">
    <property type="entry name" value="AHSA1"/>
    <property type="match status" value="1"/>
</dbReference>
<dbReference type="SUPFAM" id="SSF55961">
    <property type="entry name" value="Bet v1-like"/>
    <property type="match status" value="1"/>
</dbReference>
<dbReference type="InterPro" id="IPR013538">
    <property type="entry name" value="ASHA1/2-like_C"/>
</dbReference>
<gene>
    <name evidence="3" type="ORF">D0Z08_22500</name>
</gene>
<dbReference type="RefSeq" id="WP_118927521.1">
    <property type="nucleotide sequence ID" value="NZ_QXGH01000029.1"/>
</dbReference>
<dbReference type="Proteomes" id="UP000283644">
    <property type="component" value="Unassembled WGS sequence"/>
</dbReference>
<comment type="similarity">
    <text evidence="1">Belongs to the AHA1 family.</text>
</comment>
<comment type="caution">
    <text evidence="3">The sequence shown here is derived from an EMBL/GenBank/DDBJ whole genome shotgun (WGS) entry which is preliminary data.</text>
</comment>
<proteinExistence type="inferred from homology"/>
<accession>A0A417XX68</accession>
<reference evidence="3 4" key="1">
    <citation type="submission" date="2018-09" db="EMBL/GenBank/DDBJ databases">
        <title>Genome sequencing of Nocardioides immobilis CCTCC AB 2017083 for comparison to Nocardioides silvaticus.</title>
        <authorList>
            <person name="Li C."/>
            <person name="Wang G."/>
        </authorList>
    </citation>
    <scope>NUCLEOTIDE SEQUENCE [LARGE SCALE GENOMIC DNA]</scope>
    <source>
        <strain evidence="3 4">CCTCC AB 2017083</strain>
    </source>
</reference>
<name>A0A417XX68_9ACTN</name>
<dbReference type="Gene3D" id="3.30.530.20">
    <property type="match status" value="1"/>
</dbReference>
<dbReference type="OrthoDB" id="287565at2"/>
<dbReference type="CDD" id="cd07814">
    <property type="entry name" value="SRPBCC_CalC_Aha1-like"/>
    <property type="match status" value="1"/>
</dbReference>
<evidence type="ECO:0000313" key="3">
    <source>
        <dbReference type="EMBL" id="RHW24747.1"/>
    </source>
</evidence>
<protein>
    <submittedName>
        <fullName evidence="3">SRPBCC domain-containing protein</fullName>
    </submittedName>
</protein>
<organism evidence="3 4">
    <name type="scientific">Nocardioides immobilis</name>
    <dbReference type="NCBI Taxonomy" id="2049295"/>
    <lineage>
        <taxon>Bacteria</taxon>
        <taxon>Bacillati</taxon>
        <taxon>Actinomycetota</taxon>
        <taxon>Actinomycetes</taxon>
        <taxon>Propionibacteriales</taxon>
        <taxon>Nocardioidaceae</taxon>
        <taxon>Nocardioides</taxon>
    </lineage>
</organism>